<reference evidence="1 2" key="2">
    <citation type="submission" date="2019-04" db="EMBL/GenBank/DDBJ databases">
        <title>The genome sequence of big-headed turtle.</title>
        <authorList>
            <person name="Gong S."/>
        </authorList>
    </citation>
    <scope>NUCLEOTIDE SEQUENCE [LARGE SCALE GENOMIC DNA]</scope>
    <source>
        <strain evidence="1">DO16091913</strain>
        <tissue evidence="1">Muscle</tissue>
    </source>
</reference>
<dbReference type="Proteomes" id="UP000297703">
    <property type="component" value="Unassembled WGS sequence"/>
</dbReference>
<protein>
    <submittedName>
        <fullName evidence="1">Solute carrier organic anion transporter family member 1A2</fullName>
    </submittedName>
</protein>
<evidence type="ECO:0000313" key="2">
    <source>
        <dbReference type="Proteomes" id="UP000297703"/>
    </source>
</evidence>
<sequence>MGSSGSGLDTCVFRSCEAIACQGVKENPFHGAVTLCSSLRRSMCPYVCRVLGWVSFQVNVCMFLCTCMSMCLSGCTSLGTRGFVHVTLGVFAWECRYVVHMKVNIHVLIAA</sequence>
<keyword evidence="2" id="KW-1185">Reference proteome</keyword>
<organism evidence="1 2">
    <name type="scientific">Platysternon megacephalum</name>
    <name type="common">big-headed turtle</name>
    <dbReference type="NCBI Taxonomy" id="55544"/>
    <lineage>
        <taxon>Eukaryota</taxon>
        <taxon>Metazoa</taxon>
        <taxon>Chordata</taxon>
        <taxon>Craniata</taxon>
        <taxon>Vertebrata</taxon>
        <taxon>Euteleostomi</taxon>
        <taxon>Archelosauria</taxon>
        <taxon>Testudinata</taxon>
        <taxon>Testudines</taxon>
        <taxon>Cryptodira</taxon>
        <taxon>Durocryptodira</taxon>
        <taxon>Testudinoidea</taxon>
        <taxon>Platysternidae</taxon>
        <taxon>Platysternon</taxon>
    </lineage>
</organism>
<gene>
    <name evidence="1" type="ORF">DR999_PMT10252</name>
</gene>
<name>A0A4D9ELH9_9SAUR</name>
<proteinExistence type="predicted"/>
<reference evidence="1 2" key="1">
    <citation type="submission" date="2019-04" db="EMBL/GenBank/DDBJ databases">
        <title>Draft genome of the big-headed turtle Platysternon megacephalum.</title>
        <authorList>
            <person name="Gong S."/>
        </authorList>
    </citation>
    <scope>NUCLEOTIDE SEQUENCE [LARGE SCALE GENOMIC DNA]</scope>
    <source>
        <strain evidence="1">DO16091913</strain>
        <tissue evidence="1">Muscle</tissue>
    </source>
</reference>
<comment type="caution">
    <text evidence="1">The sequence shown here is derived from an EMBL/GenBank/DDBJ whole genome shotgun (WGS) entry which is preliminary data.</text>
</comment>
<dbReference type="AlphaFoldDB" id="A0A4D9ELH9"/>
<accession>A0A4D9ELH9</accession>
<evidence type="ECO:0000313" key="1">
    <source>
        <dbReference type="EMBL" id="TFK06904.1"/>
    </source>
</evidence>
<dbReference type="EMBL" id="QXTE01000091">
    <property type="protein sequence ID" value="TFK06904.1"/>
    <property type="molecule type" value="Genomic_DNA"/>
</dbReference>